<dbReference type="OrthoDB" id="8026818at2"/>
<accession>A0A4R4NJL9</accession>
<evidence type="ECO:0000256" key="1">
    <source>
        <dbReference type="ARBA" id="ARBA00006754"/>
    </source>
</evidence>
<dbReference type="SUPFAM" id="SSF55781">
    <property type="entry name" value="GAF domain-like"/>
    <property type="match status" value="1"/>
</dbReference>
<comment type="similarity">
    <text evidence="1">Belongs to the CdaR family.</text>
</comment>
<organism evidence="4 5">
    <name type="scientific">Actinomadura bangladeshensis</name>
    <dbReference type="NCBI Taxonomy" id="453573"/>
    <lineage>
        <taxon>Bacteria</taxon>
        <taxon>Bacillati</taxon>
        <taxon>Actinomycetota</taxon>
        <taxon>Actinomycetes</taxon>
        <taxon>Streptosporangiales</taxon>
        <taxon>Thermomonosporaceae</taxon>
        <taxon>Actinomadura</taxon>
    </lineage>
</organism>
<dbReference type="InterPro" id="IPR042070">
    <property type="entry name" value="PucR_C-HTH_sf"/>
</dbReference>
<feature type="domain" description="GAF" evidence="3">
    <location>
        <begin position="185"/>
        <end position="335"/>
    </location>
</feature>
<evidence type="ECO:0000313" key="4">
    <source>
        <dbReference type="EMBL" id="TDC07870.1"/>
    </source>
</evidence>
<dbReference type="AlphaFoldDB" id="A0A4R4NJL9"/>
<dbReference type="InterPro" id="IPR051448">
    <property type="entry name" value="CdaR-like_regulators"/>
</dbReference>
<dbReference type="InterPro" id="IPR025736">
    <property type="entry name" value="PucR_C-HTH_dom"/>
</dbReference>
<evidence type="ECO:0000313" key="5">
    <source>
        <dbReference type="Proteomes" id="UP000295431"/>
    </source>
</evidence>
<dbReference type="PANTHER" id="PTHR33744:SF1">
    <property type="entry name" value="DNA-BINDING TRANSCRIPTIONAL ACTIVATOR ADER"/>
    <property type="match status" value="1"/>
</dbReference>
<evidence type="ECO:0000256" key="2">
    <source>
        <dbReference type="SAM" id="Coils"/>
    </source>
</evidence>
<gene>
    <name evidence="4" type="ORF">E1284_31745</name>
</gene>
<dbReference type="InterPro" id="IPR029016">
    <property type="entry name" value="GAF-like_dom_sf"/>
</dbReference>
<keyword evidence="2" id="KW-0175">Coiled coil</keyword>
<sequence length="737" mass="78781">MSRVVVAWKPFAAKQRTAEVSRPRCTAPRSSRQRAGEWSCSRGSSARSCAVNRACRLAIRDPRLLPVRGHAIGALTGAPAAMTMRLLTIEGSRWRRADGGVNSVNGGNGRGYLRLLVDGAPLPHYDDVLRGLAANAASPAELEELQAEHTLALRLRDTLEKQRTRQEQQRALVECAKELAEDRGDPETVLTLIVSRAQRLLGCDMAYLSLNDDEGRATRMRVMVGATSSAWKDVRIPFGVGIGGRVAATGTPFSTPDYFSDERLAHDPAVDASVRAERQVSIVGVPLRSGKVLGVLFASNRTPGPFSHDAIALLGSFAALAASALDQARLRHRQDQALATLRQANEALRRRTVEEERAVAAHDQSMDIVLRGGGVQEVVSATGDRLGGVLAIFDEFQTAVAWTPGAPGDVLKGMAAAANGAAADAGAGREPGGTYWATDLVAGSENLGTLVWAPPAASAGVGDLDRRLLERAAVVASLLQLFGRNLAAAEARVRGELLDDLLTPDARTYSSLAERALRIGYQPQKRHAVVVAHIRAEKRRGLASVASDLAAARDGLSTVRDGRAVLVIPSDDPSLTGRQVSRSMTVRLRSPVTVGAAGPVDDPADLPAAYAEALACAQALLRLDREGASATADDLGYAGLLLGDGASATRYVLRTLGPVIRHDEQRSTMLMETLETYFATGQSLVASAKRLHIHPNTVTQRLDRVKRLLGVDWSSPDHTLEVQLALRLHRLGRELEI</sequence>
<reference evidence="4 5" key="1">
    <citation type="submission" date="2019-03" db="EMBL/GenBank/DDBJ databases">
        <title>Draft genome sequences of novel Actinobacteria.</title>
        <authorList>
            <person name="Sahin N."/>
            <person name="Ay H."/>
            <person name="Saygin H."/>
        </authorList>
    </citation>
    <scope>NUCLEOTIDE SEQUENCE [LARGE SCALE GENOMIC DNA]</scope>
    <source>
        <strain evidence="4 5">DSM 45347</strain>
    </source>
</reference>
<keyword evidence="5" id="KW-1185">Reference proteome</keyword>
<dbReference type="Gene3D" id="3.30.450.40">
    <property type="match status" value="1"/>
</dbReference>
<dbReference type="Proteomes" id="UP000295431">
    <property type="component" value="Unassembled WGS sequence"/>
</dbReference>
<dbReference type="Pfam" id="PF13185">
    <property type="entry name" value="GAF_2"/>
    <property type="match status" value="1"/>
</dbReference>
<dbReference type="SMART" id="SM00065">
    <property type="entry name" value="GAF"/>
    <property type="match status" value="1"/>
</dbReference>
<dbReference type="InterPro" id="IPR003018">
    <property type="entry name" value="GAF"/>
</dbReference>
<comment type="caution">
    <text evidence="4">The sequence shown here is derived from an EMBL/GenBank/DDBJ whole genome shotgun (WGS) entry which is preliminary data.</text>
</comment>
<dbReference type="PANTHER" id="PTHR33744">
    <property type="entry name" value="CARBOHYDRATE DIACID REGULATOR"/>
    <property type="match status" value="1"/>
</dbReference>
<feature type="coiled-coil region" evidence="2">
    <location>
        <begin position="331"/>
        <end position="358"/>
    </location>
</feature>
<dbReference type="InterPro" id="IPR041522">
    <property type="entry name" value="CdaR_GGDEF"/>
</dbReference>
<dbReference type="Pfam" id="PF13556">
    <property type="entry name" value="HTH_30"/>
    <property type="match status" value="1"/>
</dbReference>
<evidence type="ECO:0000259" key="3">
    <source>
        <dbReference type="SMART" id="SM00065"/>
    </source>
</evidence>
<dbReference type="EMBL" id="SMJW01000231">
    <property type="protein sequence ID" value="TDC07870.1"/>
    <property type="molecule type" value="Genomic_DNA"/>
</dbReference>
<dbReference type="Pfam" id="PF17853">
    <property type="entry name" value="GGDEF_2"/>
    <property type="match status" value="1"/>
</dbReference>
<name>A0A4R4NJL9_9ACTN</name>
<dbReference type="Gene3D" id="1.10.10.2840">
    <property type="entry name" value="PucR C-terminal helix-turn-helix domain"/>
    <property type="match status" value="1"/>
</dbReference>
<proteinExistence type="inferred from homology"/>
<protein>
    <submittedName>
        <fullName evidence="4">GAF domain-containing protein</fullName>
    </submittedName>
</protein>